<proteinExistence type="predicted"/>
<gene>
    <name evidence="1" type="ORF">A4X13_0g4177</name>
</gene>
<dbReference type="AlphaFoldDB" id="A0A177TG39"/>
<evidence type="ECO:0000313" key="1">
    <source>
        <dbReference type="EMBL" id="KAE8251079.1"/>
    </source>
</evidence>
<reference evidence="1" key="1">
    <citation type="submission" date="2016-04" db="EMBL/GenBank/DDBJ databases">
        <authorList>
            <person name="Nguyen H.D."/>
            <person name="Samba Siva P."/>
            <person name="Cullis J."/>
            <person name="Levesque C.A."/>
            <person name="Hambleton S."/>
        </authorList>
    </citation>
    <scope>NUCLEOTIDE SEQUENCE</scope>
    <source>
        <strain evidence="1">DAOMC 236416</strain>
    </source>
</reference>
<dbReference type="Proteomes" id="UP000077521">
    <property type="component" value="Unassembled WGS sequence"/>
</dbReference>
<dbReference type="EMBL" id="LWDF02000265">
    <property type="protein sequence ID" value="KAE8251079.1"/>
    <property type="molecule type" value="Genomic_DNA"/>
</dbReference>
<name>A0A177TG39_9BASI</name>
<evidence type="ECO:0000313" key="2">
    <source>
        <dbReference type="Proteomes" id="UP000077521"/>
    </source>
</evidence>
<protein>
    <submittedName>
        <fullName evidence="1">Uncharacterized protein</fullName>
    </submittedName>
</protein>
<organism evidence="1 2">
    <name type="scientific">Tilletia indica</name>
    <dbReference type="NCBI Taxonomy" id="43049"/>
    <lineage>
        <taxon>Eukaryota</taxon>
        <taxon>Fungi</taxon>
        <taxon>Dikarya</taxon>
        <taxon>Basidiomycota</taxon>
        <taxon>Ustilaginomycotina</taxon>
        <taxon>Exobasidiomycetes</taxon>
        <taxon>Tilletiales</taxon>
        <taxon>Tilletiaceae</taxon>
        <taxon>Tilletia</taxon>
    </lineage>
</organism>
<accession>A0A177TG39</accession>
<comment type="caution">
    <text evidence="1">The sequence shown here is derived from an EMBL/GenBank/DDBJ whole genome shotgun (WGS) entry which is preliminary data.</text>
</comment>
<sequence length="205" mass="21308">MLSLRLLTSAAAAATLVLVTLANAQQSSSALPNFSWNLLNVTDIQRNILCAQQTKFCTSSGCEDNTANITINFCNNQTLASRCACNTGATVMKQSDWPLELADCQGRGSACKATCFQSQYSGNLLACQQACQKTYTDTCATDNQIAADYSVMKQGDKPSYALITGGSAGSVPGAASVRFLMPSVGSSLAVGSLVLGFFAGVAVLA</sequence>
<reference evidence="1" key="2">
    <citation type="journal article" date="2019" name="IMA Fungus">
        <title>Genome sequencing and comparison of five Tilletia species to identify candidate genes for the detection of regulated species infecting wheat.</title>
        <authorList>
            <person name="Nguyen H.D.T."/>
            <person name="Sultana T."/>
            <person name="Kesanakurti P."/>
            <person name="Hambleton S."/>
        </authorList>
    </citation>
    <scope>NUCLEOTIDE SEQUENCE</scope>
    <source>
        <strain evidence="1">DAOMC 236416</strain>
    </source>
</reference>
<keyword evidence="2" id="KW-1185">Reference proteome</keyword>